<reference evidence="2" key="2">
    <citation type="journal article" date="2018" name="Mol. Plant Microbe Interact.">
        <title>Genome sequence resources for the wheat stripe rust pathogen (Puccinia striiformis f. sp. tritici) and the barley stripe rust pathogen (Puccinia striiformis f. sp. hordei).</title>
        <authorList>
            <person name="Xia C."/>
            <person name="Wang M."/>
            <person name="Yin C."/>
            <person name="Cornejo O.E."/>
            <person name="Hulbert S.H."/>
            <person name="Chen X."/>
        </authorList>
    </citation>
    <scope>NUCLEOTIDE SEQUENCE [LARGE SCALE GENOMIC DNA]</scope>
    <source>
        <strain evidence="2">93-210</strain>
    </source>
</reference>
<evidence type="ECO:0000313" key="1">
    <source>
        <dbReference type="EMBL" id="KAI7947765.1"/>
    </source>
</evidence>
<proteinExistence type="predicted"/>
<reference evidence="1 2" key="3">
    <citation type="journal article" date="2022" name="Microbiol. Spectr.">
        <title>Folding features and dynamics of 3D genome architecture in plant fungal pathogens.</title>
        <authorList>
            <person name="Xia C."/>
        </authorList>
    </citation>
    <scope>NUCLEOTIDE SEQUENCE [LARGE SCALE GENOMIC DNA]</scope>
    <source>
        <strain evidence="1 2">93-210</strain>
    </source>
</reference>
<keyword evidence="2" id="KW-1185">Reference proteome</keyword>
<dbReference type="EMBL" id="CM045873">
    <property type="protein sequence ID" value="KAI7947765.1"/>
    <property type="molecule type" value="Genomic_DNA"/>
</dbReference>
<name>A0ACC0E9X1_9BASI</name>
<comment type="caution">
    <text evidence="1">The sequence shown here is derived from an EMBL/GenBank/DDBJ whole genome shotgun (WGS) entry which is preliminary data.</text>
</comment>
<dbReference type="Proteomes" id="UP001060170">
    <property type="component" value="Chromosome 9"/>
</dbReference>
<evidence type="ECO:0000313" key="2">
    <source>
        <dbReference type="Proteomes" id="UP001060170"/>
    </source>
</evidence>
<protein>
    <submittedName>
        <fullName evidence="1">Uncharacterized protein</fullName>
    </submittedName>
</protein>
<sequence length="321" mass="37026">MDVNQIKGKPETGHFEDYGEYPTNRFDQTEGLSPPSLTRKQRRNCKNNKRREVKQTNDLQDLINTNQFSVHRPHLHKFDILDSTLIQKFERLSGHLIKQSQFLTANQKNQKIISGKMFNSGWRKATTKNEMMGISASVPKIAGHEAYYENLQDKLQEMEAFLATRLANMSEKLYEKLRQEHKAFNLPSISSSNFNDIHDFSFASHLSFTLSNFENKPHRDLDSSTYSFGLWLPIDERSGKLIQNDLEVKGGNFMFPDDNFGLNFEGFDGVVEMVWKADELKHHTEKSTSSSHHTRLGISCEIPSTSVQTIVRLQQGFYQDK</sequence>
<gene>
    <name evidence="1" type="ORF">MJO28_009673</name>
</gene>
<accession>A0ACC0E9X1</accession>
<organism evidence="1 2">
    <name type="scientific">Puccinia striiformis f. sp. tritici</name>
    <dbReference type="NCBI Taxonomy" id="168172"/>
    <lineage>
        <taxon>Eukaryota</taxon>
        <taxon>Fungi</taxon>
        <taxon>Dikarya</taxon>
        <taxon>Basidiomycota</taxon>
        <taxon>Pucciniomycotina</taxon>
        <taxon>Pucciniomycetes</taxon>
        <taxon>Pucciniales</taxon>
        <taxon>Pucciniaceae</taxon>
        <taxon>Puccinia</taxon>
    </lineage>
</organism>
<reference evidence="2" key="1">
    <citation type="journal article" date="2018" name="BMC Genomics">
        <title>Genomic insights into host adaptation between the wheat stripe rust pathogen (Puccinia striiformis f. sp. tritici) and the barley stripe rust pathogen (Puccinia striiformis f. sp. hordei).</title>
        <authorList>
            <person name="Xia C."/>
            <person name="Wang M."/>
            <person name="Yin C."/>
            <person name="Cornejo O.E."/>
            <person name="Hulbert S.H."/>
            <person name="Chen X."/>
        </authorList>
    </citation>
    <scope>NUCLEOTIDE SEQUENCE [LARGE SCALE GENOMIC DNA]</scope>
    <source>
        <strain evidence="2">93-210</strain>
    </source>
</reference>